<protein>
    <submittedName>
        <fullName evidence="1">Uncharacterized protein</fullName>
    </submittedName>
</protein>
<keyword evidence="2" id="KW-1185">Reference proteome</keyword>
<evidence type="ECO:0000313" key="2">
    <source>
        <dbReference type="Proteomes" id="UP001381693"/>
    </source>
</evidence>
<gene>
    <name evidence="1" type="ORF">SK128_008411</name>
</gene>
<dbReference type="Proteomes" id="UP001381693">
    <property type="component" value="Unassembled WGS sequence"/>
</dbReference>
<sequence length="72" mass="8386">MGQPGESLENYRKSRYKFGKNDSLPGGKWKKQRGHFCENNFYYVDMGPGFHNGGSEFNLKKMVRRPSPRQSQ</sequence>
<organism evidence="1 2">
    <name type="scientific">Halocaridina rubra</name>
    <name type="common">Hawaiian red shrimp</name>
    <dbReference type="NCBI Taxonomy" id="373956"/>
    <lineage>
        <taxon>Eukaryota</taxon>
        <taxon>Metazoa</taxon>
        <taxon>Ecdysozoa</taxon>
        <taxon>Arthropoda</taxon>
        <taxon>Crustacea</taxon>
        <taxon>Multicrustacea</taxon>
        <taxon>Malacostraca</taxon>
        <taxon>Eumalacostraca</taxon>
        <taxon>Eucarida</taxon>
        <taxon>Decapoda</taxon>
        <taxon>Pleocyemata</taxon>
        <taxon>Caridea</taxon>
        <taxon>Atyoidea</taxon>
        <taxon>Atyidae</taxon>
        <taxon>Halocaridina</taxon>
    </lineage>
</organism>
<accession>A0AAN8WM46</accession>
<reference evidence="1 2" key="1">
    <citation type="submission" date="2023-11" db="EMBL/GenBank/DDBJ databases">
        <title>Halocaridina rubra genome assembly.</title>
        <authorList>
            <person name="Smith C."/>
        </authorList>
    </citation>
    <scope>NUCLEOTIDE SEQUENCE [LARGE SCALE GENOMIC DNA]</scope>
    <source>
        <strain evidence="1">EP-1</strain>
        <tissue evidence="1">Whole</tissue>
    </source>
</reference>
<proteinExistence type="predicted"/>
<feature type="non-terminal residue" evidence="1">
    <location>
        <position position="72"/>
    </location>
</feature>
<name>A0AAN8WM46_HALRR</name>
<evidence type="ECO:0000313" key="1">
    <source>
        <dbReference type="EMBL" id="KAK7068667.1"/>
    </source>
</evidence>
<dbReference type="EMBL" id="JAXCGZ010017158">
    <property type="protein sequence ID" value="KAK7068667.1"/>
    <property type="molecule type" value="Genomic_DNA"/>
</dbReference>
<dbReference type="AlphaFoldDB" id="A0AAN8WM46"/>
<comment type="caution">
    <text evidence="1">The sequence shown here is derived from an EMBL/GenBank/DDBJ whole genome shotgun (WGS) entry which is preliminary data.</text>
</comment>